<accession>A0A317G5V9</accession>
<comment type="caution">
    <text evidence="1">The sequence shown here is derived from an EMBL/GenBank/DDBJ whole genome shotgun (WGS) entry which is preliminary data.</text>
</comment>
<sequence>MIIFKSFSHISYTLEDDEYSKLALKMLSNSASINIIKPVSSKANGAKRFMYSVKELTSLSSMDSALEDGLICRILGCHKEVLQDIDAQTFLKK</sequence>
<dbReference type="RefSeq" id="WP_110073198.1">
    <property type="nucleotide sequence ID" value="NZ_CM009896.1"/>
</dbReference>
<dbReference type="EMBL" id="NXNG01000001">
    <property type="protein sequence ID" value="PWT27860.1"/>
    <property type="molecule type" value="Genomic_DNA"/>
</dbReference>
<evidence type="ECO:0000313" key="2">
    <source>
        <dbReference type="Proteomes" id="UP000245488"/>
    </source>
</evidence>
<gene>
    <name evidence="1" type="ORF">CPT75_12500</name>
</gene>
<protein>
    <submittedName>
        <fullName evidence="1">Uncharacterized protein</fullName>
    </submittedName>
</protein>
<organism evidence="1 2">
    <name type="scientific">Butyrivibrio fibrisolvens</name>
    <dbReference type="NCBI Taxonomy" id="831"/>
    <lineage>
        <taxon>Bacteria</taxon>
        <taxon>Bacillati</taxon>
        <taxon>Bacillota</taxon>
        <taxon>Clostridia</taxon>
        <taxon>Lachnospirales</taxon>
        <taxon>Lachnospiraceae</taxon>
        <taxon>Butyrivibrio</taxon>
    </lineage>
</organism>
<name>A0A317G5V9_BUTFI</name>
<reference evidence="1 2" key="1">
    <citation type="submission" date="2017-09" db="EMBL/GenBank/DDBJ databases">
        <title>High-quality draft genome sequence of Butyrivibrio fibrisolvens INBov1, isolated from cow rumen.</title>
        <authorList>
            <person name="Rodriguez Hernaez J."/>
            <person name="Rivarola M."/>
            <person name="Paniego N."/>
            <person name="Cravero S."/>
            <person name="Ceron Cucchi M."/>
            <person name="Martinez M.C."/>
        </authorList>
    </citation>
    <scope>NUCLEOTIDE SEQUENCE [LARGE SCALE GENOMIC DNA]</scope>
    <source>
        <strain evidence="1 2">INBov1</strain>
    </source>
</reference>
<keyword evidence="2" id="KW-1185">Reference proteome</keyword>
<dbReference type="AlphaFoldDB" id="A0A317G5V9"/>
<dbReference type="Proteomes" id="UP000245488">
    <property type="component" value="Chromosome"/>
</dbReference>
<proteinExistence type="predicted"/>
<evidence type="ECO:0000313" key="1">
    <source>
        <dbReference type="EMBL" id="PWT27860.1"/>
    </source>
</evidence>